<evidence type="ECO:0000256" key="5">
    <source>
        <dbReference type="SAM" id="SignalP"/>
    </source>
</evidence>
<evidence type="ECO:0000313" key="7">
    <source>
        <dbReference type="EMBL" id="OBU01248.1"/>
    </source>
</evidence>
<feature type="chain" id="PRO_5015171311" description="Pectate lyase domain-containing protein" evidence="5">
    <location>
        <begin position="16"/>
        <end position="317"/>
    </location>
</feature>
<dbReference type="GeneID" id="28834335"/>
<dbReference type="RefSeq" id="XP_018134980.1">
    <property type="nucleotide sequence ID" value="XM_018270477.2"/>
</dbReference>
<dbReference type="Proteomes" id="UP000091956">
    <property type="component" value="Unassembled WGS sequence"/>
</dbReference>
<dbReference type="STRING" id="342668.A0A2P2SWL0"/>
<evidence type="ECO:0000313" key="8">
    <source>
        <dbReference type="Proteomes" id="UP000091956"/>
    </source>
</evidence>
<feature type="domain" description="Pectate lyase" evidence="6">
    <location>
        <begin position="44"/>
        <end position="256"/>
    </location>
</feature>
<gene>
    <name evidence="7" type="ORF">VE01_00949</name>
</gene>
<keyword evidence="4" id="KW-0624">Polysaccharide degradation</keyword>
<dbReference type="InterPro" id="IPR002022">
    <property type="entry name" value="Pec_lyase"/>
</dbReference>
<dbReference type="InterPro" id="IPR045032">
    <property type="entry name" value="PEL"/>
</dbReference>
<comment type="similarity">
    <text evidence="1 4">Belongs to the polysaccharide lyase 1 family.</text>
</comment>
<evidence type="ECO:0000256" key="4">
    <source>
        <dbReference type="RuleBase" id="RU361173"/>
    </source>
</evidence>
<dbReference type="GO" id="GO:0000272">
    <property type="term" value="P:polysaccharide catabolic process"/>
    <property type="evidence" value="ECO:0007669"/>
    <property type="project" value="UniProtKB-KW"/>
</dbReference>
<evidence type="ECO:0000259" key="6">
    <source>
        <dbReference type="SMART" id="SM00656"/>
    </source>
</evidence>
<dbReference type="OrthoDB" id="1637350at2759"/>
<dbReference type="GO" id="GO:0005576">
    <property type="term" value="C:extracellular region"/>
    <property type="evidence" value="ECO:0007669"/>
    <property type="project" value="UniProtKB-SubCell"/>
</dbReference>
<keyword evidence="4" id="KW-0964">Secreted</keyword>
<sequence length="317" mass="33173">MFNYAALALLPVALGYVTPLSSRAGCTAPVDGLVGYAAGVTGGGSGSGTTVTSCSELTSAIEGGGVITIDGILSDCGIFKVPSDTTIIGVGADSGLTGGGFILKKVSNVILRNLKLHNPPESDDLIALNLATKVWIDHLDLSTDGLTGSKDFYDGLLDITHASDDVTVSWTKFHDHWKGSLVGHSDNNAAEDTGYLKVTYHHNHFSNVNSRLPSIRFGTGHIYSSCFEDCPTSGINSRMGAQVLVEQSSFVNVGLAITTNLDSDEPGNAVSTDNLFENSPTDITQEGSLTPPYDYVLDDASCICDYVKAQAGTGIVN</sequence>
<reference evidence="7 8" key="1">
    <citation type="submission" date="2016-03" db="EMBL/GenBank/DDBJ databases">
        <title>Comparative genomics of Pseudogymnoascus destructans, the fungus causing white-nose syndrome of bats.</title>
        <authorList>
            <person name="Palmer J.M."/>
            <person name="Drees K.P."/>
            <person name="Foster J.T."/>
            <person name="Lindner D.L."/>
        </authorList>
    </citation>
    <scope>NUCLEOTIDE SEQUENCE [LARGE SCALE GENOMIC DNA]</scope>
    <source>
        <strain evidence="7 8">UAMH 10579</strain>
    </source>
</reference>
<keyword evidence="4" id="KW-0119">Carbohydrate metabolism</keyword>
<name>A0A2P2SWL0_9PEZI</name>
<accession>A0A2P2SWL0</accession>
<dbReference type="InterPro" id="IPR011050">
    <property type="entry name" value="Pectin_lyase_fold/virulence"/>
</dbReference>
<dbReference type="PANTHER" id="PTHR31683">
    <property type="entry name" value="PECTATE LYASE 18-RELATED"/>
    <property type="match status" value="1"/>
</dbReference>
<evidence type="ECO:0000256" key="2">
    <source>
        <dbReference type="ARBA" id="ARBA00022729"/>
    </source>
</evidence>
<dbReference type="Pfam" id="PF00544">
    <property type="entry name" value="Pectate_lyase_4"/>
    <property type="match status" value="1"/>
</dbReference>
<dbReference type="SMART" id="SM00656">
    <property type="entry name" value="Amb_all"/>
    <property type="match status" value="1"/>
</dbReference>
<organism evidence="7 8">
    <name type="scientific">Pseudogymnoascus verrucosus</name>
    <dbReference type="NCBI Taxonomy" id="342668"/>
    <lineage>
        <taxon>Eukaryota</taxon>
        <taxon>Fungi</taxon>
        <taxon>Dikarya</taxon>
        <taxon>Ascomycota</taxon>
        <taxon>Pezizomycotina</taxon>
        <taxon>Leotiomycetes</taxon>
        <taxon>Thelebolales</taxon>
        <taxon>Thelebolaceae</taxon>
        <taxon>Pseudogymnoascus</taxon>
    </lineage>
</organism>
<evidence type="ECO:0000256" key="1">
    <source>
        <dbReference type="ARBA" id="ARBA00010980"/>
    </source>
</evidence>
<proteinExistence type="inferred from homology"/>
<evidence type="ECO:0000256" key="3">
    <source>
        <dbReference type="ARBA" id="ARBA00023239"/>
    </source>
</evidence>
<dbReference type="Gene3D" id="2.160.20.10">
    <property type="entry name" value="Single-stranded right-handed beta-helix, Pectin lyase-like"/>
    <property type="match status" value="1"/>
</dbReference>
<protein>
    <recommendedName>
        <fullName evidence="6">Pectate lyase domain-containing protein</fullName>
    </recommendedName>
</protein>
<dbReference type="SUPFAM" id="SSF51126">
    <property type="entry name" value="Pectin lyase-like"/>
    <property type="match status" value="1"/>
</dbReference>
<reference evidence="8" key="2">
    <citation type="journal article" date="2018" name="Nat. Commun.">
        <title>Extreme sensitivity to ultraviolet light in the fungal pathogen causing white-nose syndrome of bats.</title>
        <authorList>
            <person name="Palmer J.M."/>
            <person name="Drees K.P."/>
            <person name="Foster J.T."/>
            <person name="Lindner D.L."/>
        </authorList>
    </citation>
    <scope>NUCLEOTIDE SEQUENCE [LARGE SCALE GENOMIC DNA]</scope>
    <source>
        <strain evidence="8">UAMH 10579</strain>
    </source>
</reference>
<keyword evidence="2 5" id="KW-0732">Signal</keyword>
<dbReference type="EMBL" id="KV460207">
    <property type="protein sequence ID" value="OBU01248.1"/>
    <property type="molecule type" value="Genomic_DNA"/>
</dbReference>
<dbReference type="PANTHER" id="PTHR31683:SF18">
    <property type="entry name" value="PECTATE LYASE 21-RELATED"/>
    <property type="match status" value="1"/>
</dbReference>
<dbReference type="GO" id="GO:0030570">
    <property type="term" value="F:pectate lyase activity"/>
    <property type="evidence" value="ECO:0007669"/>
    <property type="project" value="InterPro"/>
</dbReference>
<comment type="subcellular location">
    <subcellularLocation>
        <location evidence="4">Secreted</location>
    </subcellularLocation>
</comment>
<keyword evidence="8" id="KW-1185">Reference proteome</keyword>
<dbReference type="AlphaFoldDB" id="A0A2P2SWL0"/>
<keyword evidence="3 4" id="KW-0456">Lyase</keyword>
<feature type="signal peptide" evidence="5">
    <location>
        <begin position="1"/>
        <end position="15"/>
    </location>
</feature>
<dbReference type="InterPro" id="IPR012334">
    <property type="entry name" value="Pectin_lyas_fold"/>
</dbReference>